<comment type="caution">
    <text evidence="1">The sequence shown here is derived from an EMBL/GenBank/DDBJ whole genome shotgun (WGS) entry which is preliminary data.</text>
</comment>
<gene>
    <name evidence="1" type="ORF">EZS27_002769</name>
</gene>
<reference evidence="1" key="1">
    <citation type="submission" date="2019-03" db="EMBL/GenBank/DDBJ databases">
        <title>Single cell metagenomics reveals metabolic interactions within the superorganism composed of flagellate Streblomastix strix and complex community of Bacteroidetes bacteria on its surface.</title>
        <authorList>
            <person name="Treitli S.C."/>
            <person name="Kolisko M."/>
            <person name="Husnik F."/>
            <person name="Keeling P."/>
            <person name="Hampl V."/>
        </authorList>
    </citation>
    <scope>NUCLEOTIDE SEQUENCE</scope>
    <source>
        <strain evidence="1">STM</strain>
    </source>
</reference>
<name>A0A5J4SX21_9ZZZZ</name>
<sequence>MKPEVIKSVETIKRLETERPPRWLALKVIEQKKIWMNMPKTKEGFEKMEKLGLVFPN</sequence>
<accession>A0A5J4SX21</accession>
<protein>
    <submittedName>
        <fullName evidence="1">Uncharacterized protein</fullName>
    </submittedName>
</protein>
<dbReference type="EMBL" id="SNRY01000038">
    <property type="protein sequence ID" value="KAA6349873.1"/>
    <property type="molecule type" value="Genomic_DNA"/>
</dbReference>
<proteinExistence type="predicted"/>
<organism evidence="1">
    <name type="scientific">termite gut metagenome</name>
    <dbReference type="NCBI Taxonomy" id="433724"/>
    <lineage>
        <taxon>unclassified sequences</taxon>
        <taxon>metagenomes</taxon>
        <taxon>organismal metagenomes</taxon>
    </lineage>
</organism>
<dbReference type="AlphaFoldDB" id="A0A5J4SX21"/>
<evidence type="ECO:0000313" key="1">
    <source>
        <dbReference type="EMBL" id="KAA6349873.1"/>
    </source>
</evidence>